<keyword evidence="2" id="KW-0833">Ubl conjugation pathway</keyword>
<dbReference type="PANTHER" id="PTHR32370">
    <property type="entry name" value="OS12G0117600 PROTEIN"/>
    <property type="match status" value="1"/>
</dbReference>
<dbReference type="Pfam" id="PF00651">
    <property type="entry name" value="BTB"/>
    <property type="match status" value="1"/>
</dbReference>
<dbReference type="Proteomes" id="UP001188597">
    <property type="component" value="Unassembled WGS sequence"/>
</dbReference>
<dbReference type="Gene3D" id="3.30.710.10">
    <property type="entry name" value="Potassium Channel Kv1.1, Chain A"/>
    <property type="match status" value="1"/>
</dbReference>
<feature type="region of interest" description="Disordered" evidence="5">
    <location>
        <begin position="19"/>
        <end position="41"/>
    </location>
</feature>
<feature type="compositionally biased region" description="Low complexity" evidence="5">
    <location>
        <begin position="24"/>
        <end position="41"/>
    </location>
</feature>
<organism evidence="8 9">
    <name type="scientific">Escallonia herrerae</name>
    <dbReference type="NCBI Taxonomy" id="1293975"/>
    <lineage>
        <taxon>Eukaryota</taxon>
        <taxon>Viridiplantae</taxon>
        <taxon>Streptophyta</taxon>
        <taxon>Embryophyta</taxon>
        <taxon>Tracheophyta</taxon>
        <taxon>Spermatophyta</taxon>
        <taxon>Magnoliopsida</taxon>
        <taxon>eudicotyledons</taxon>
        <taxon>Gunneridae</taxon>
        <taxon>Pentapetalae</taxon>
        <taxon>asterids</taxon>
        <taxon>campanulids</taxon>
        <taxon>Escalloniales</taxon>
        <taxon>Escalloniaceae</taxon>
        <taxon>Escallonia</taxon>
    </lineage>
</organism>
<dbReference type="EMBL" id="JAVXUP010000794">
    <property type="protein sequence ID" value="KAK3020814.1"/>
    <property type="molecule type" value="Genomic_DNA"/>
</dbReference>
<dbReference type="PROSITE" id="PS50097">
    <property type="entry name" value="BTB"/>
    <property type="match status" value="1"/>
</dbReference>
<dbReference type="SUPFAM" id="SSF54695">
    <property type="entry name" value="POZ domain"/>
    <property type="match status" value="1"/>
</dbReference>
<dbReference type="InterPro" id="IPR000210">
    <property type="entry name" value="BTB/POZ_dom"/>
</dbReference>
<evidence type="ECO:0000259" key="7">
    <source>
        <dbReference type="PROSITE" id="PS51649"/>
    </source>
</evidence>
<feature type="domain" description="NPH3" evidence="7">
    <location>
        <begin position="216"/>
        <end position="298"/>
    </location>
</feature>
<dbReference type="InterPro" id="IPR011333">
    <property type="entry name" value="SKP1/BTB/POZ_sf"/>
</dbReference>
<evidence type="ECO:0000313" key="9">
    <source>
        <dbReference type="Proteomes" id="UP001188597"/>
    </source>
</evidence>
<dbReference type="PROSITE" id="PS51649">
    <property type="entry name" value="NPH3"/>
    <property type="match status" value="1"/>
</dbReference>
<comment type="pathway">
    <text evidence="1">Protein modification; protein ubiquitination.</text>
</comment>
<comment type="caution">
    <text evidence="8">The sequence shown here is derived from an EMBL/GenBank/DDBJ whole genome shotgun (WGS) entry which is preliminary data.</text>
</comment>
<dbReference type="AlphaFoldDB" id="A0AA88W6F9"/>
<feature type="region of interest" description="Disordered" evidence="5">
    <location>
        <begin position="449"/>
        <end position="475"/>
    </location>
</feature>
<keyword evidence="9" id="KW-1185">Reference proteome</keyword>
<evidence type="ECO:0000259" key="6">
    <source>
        <dbReference type="PROSITE" id="PS50097"/>
    </source>
</evidence>
<reference evidence="8" key="1">
    <citation type="submission" date="2022-12" db="EMBL/GenBank/DDBJ databases">
        <title>Draft genome assemblies for two species of Escallonia (Escalloniales).</title>
        <authorList>
            <person name="Chanderbali A."/>
            <person name="Dervinis C."/>
            <person name="Anghel I."/>
            <person name="Soltis D."/>
            <person name="Soltis P."/>
            <person name="Zapata F."/>
        </authorList>
    </citation>
    <scope>NUCLEOTIDE SEQUENCE</scope>
    <source>
        <strain evidence="8">UCBG64.0493</strain>
        <tissue evidence="8">Leaf</tissue>
    </source>
</reference>
<evidence type="ECO:0000313" key="8">
    <source>
        <dbReference type="EMBL" id="KAK3020814.1"/>
    </source>
</evidence>
<proteinExistence type="inferred from homology"/>
<evidence type="ECO:0000256" key="5">
    <source>
        <dbReference type="SAM" id="MobiDB-lite"/>
    </source>
</evidence>
<feature type="domain" description="BTB" evidence="6">
    <location>
        <begin position="58"/>
        <end position="122"/>
    </location>
</feature>
<gene>
    <name evidence="8" type="ORF">RJ639_047686</name>
</gene>
<keyword evidence="4" id="KW-0175">Coiled coil</keyword>
<name>A0AA88W6F9_9ASTE</name>
<comment type="similarity">
    <text evidence="3">Belongs to the NPH3 family.</text>
</comment>
<dbReference type="InterPro" id="IPR027356">
    <property type="entry name" value="NPH3_dom"/>
</dbReference>
<dbReference type="Pfam" id="PF03000">
    <property type="entry name" value="NPH3"/>
    <property type="match status" value="1"/>
</dbReference>
<evidence type="ECO:0000256" key="3">
    <source>
        <dbReference type="PROSITE-ProRule" id="PRU00982"/>
    </source>
</evidence>
<evidence type="ECO:0000256" key="4">
    <source>
        <dbReference type="SAM" id="Coils"/>
    </source>
</evidence>
<feature type="compositionally biased region" description="Basic and acidic residues" evidence="5">
    <location>
        <begin position="454"/>
        <end position="463"/>
    </location>
</feature>
<sequence>MEARRGWKNLGVVETIYEDENEHSTTPSLSPTLSSPPATPAPLHSRVAAWSRAMGLETDVVIHVRGSCFHLHKDPLTSRSDYLKRQLTEASEITLSPPLNITAETFTLVSEFCYGIDVVVTPFNVAALRTAAELLEMAAKAGADDVGLVQVTETYFSRAVVANRDYASIVMRSCWPLLPEAETKASLVSRCIESLSLMVHGDGVLDCLDGIKTVCPADFHVIAEAMYRRSSGSHDLLYRIIDLYLKEYSGGITEDQKTRICNFIDCTNLSPHLLMHAVQNPRVPLRFIVQAMFIEQLNTRRAVISAADPRHTRKHQPSNEAVTLGTMLQRDAALRDVAQLTAAMEDTSARMQSLEKQLNGMREHLNGCENRALDSGRSASFRFSSENKVERDQIGSVSSASFRVIAGRGEKGGGFSCSPTDESFEWNVRLAEKSSFGRRLMSGLKRAIRVSKNSKSDRARGKGDGNGVKQTNEDGQGGCSELRILKVVFLHSREGLLTRHTFADEV</sequence>
<feature type="coiled-coil region" evidence="4">
    <location>
        <begin position="337"/>
        <end position="371"/>
    </location>
</feature>
<accession>A0AA88W6F9</accession>
<evidence type="ECO:0000256" key="2">
    <source>
        <dbReference type="ARBA" id="ARBA00022786"/>
    </source>
</evidence>
<protein>
    <recommendedName>
        <fullName evidence="10">BTB/POZ domain-containing protein</fullName>
    </recommendedName>
</protein>
<evidence type="ECO:0000256" key="1">
    <source>
        <dbReference type="ARBA" id="ARBA00004906"/>
    </source>
</evidence>
<evidence type="ECO:0008006" key="10">
    <source>
        <dbReference type="Google" id="ProtNLM"/>
    </source>
</evidence>
<dbReference type="SMART" id="SM00225">
    <property type="entry name" value="BTB"/>
    <property type="match status" value="1"/>
</dbReference>
<dbReference type="InterPro" id="IPR043454">
    <property type="entry name" value="NPH3/RPT2-like"/>
</dbReference>